<evidence type="ECO:0000256" key="3">
    <source>
        <dbReference type="ARBA" id="ARBA00022692"/>
    </source>
</evidence>
<dbReference type="PANTHER" id="PTHR30250">
    <property type="entry name" value="PST FAMILY PREDICTED COLANIC ACID TRANSPORTER"/>
    <property type="match status" value="1"/>
</dbReference>
<feature type="transmembrane region" description="Helical" evidence="6">
    <location>
        <begin position="12"/>
        <end position="29"/>
    </location>
</feature>
<comment type="subcellular location">
    <subcellularLocation>
        <location evidence="1">Cell membrane</location>
        <topology evidence="1">Multi-pass membrane protein</topology>
    </subcellularLocation>
</comment>
<evidence type="ECO:0000313" key="7">
    <source>
        <dbReference type="EMBL" id="HJC16137.1"/>
    </source>
</evidence>
<dbReference type="EMBL" id="DWWU01000041">
    <property type="protein sequence ID" value="HJC16137.1"/>
    <property type="molecule type" value="Genomic_DNA"/>
</dbReference>
<dbReference type="GO" id="GO:0005886">
    <property type="term" value="C:plasma membrane"/>
    <property type="evidence" value="ECO:0007669"/>
    <property type="project" value="UniProtKB-SubCell"/>
</dbReference>
<keyword evidence="3 6" id="KW-0812">Transmembrane</keyword>
<feature type="transmembrane region" description="Helical" evidence="6">
    <location>
        <begin position="118"/>
        <end position="138"/>
    </location>
</feature>
<dbReference type="InterPro" id="IPR002797">
    <property type="entry name" value="Polysacc_synth"/>
</dbReference>
<dbReference type="CDD" id="cd13124">
    <property type="entry name" value="MATE_SpoVB_like"/>
    <property type="match status" value="1"/>
</dbReference>
<feature type="transmembrane region" description="Helical" evidence="6">
    <location>
        <begin position="289"/>
        <end position="310"/>
    </location>
</feature>
<organism evidence="7 8">
    <name type="scientific">Candidatus Fusicatenibacter intestinigallinarum</name>
    <dbReference type="NCBI Taxonomy" id="2838598"/>
    <lineage>
        <taxon>Bacteria</taxon>
        <taxon>Bacillati</taxon>
        <taxon>Bacillota</taxon>
        <taxon>Clostridia</taxon>
        <taxon>Lachnospirales</taxon>
        <taxon>Lachnospiraceae</taxon>
        <taxon>Fusicatenibacter</taxon>
    </lineage>
</organism>
<accession>A0A9D2SNU2</accession>
<feature type="transmembrane region" description="Helical" evidence="6">
    <location>
        <begin position="425"/>
        <end position="445"/>
    </location>
</feature>
<keyword evidence="4 6" id="KW-1133">Transmembrane helix</keyword>
<feature type="transmembrane region" description="Helical" evidence="6">
    <location>
        <begin position="364"/>
        <end position="385"/>
    </location>
</feature>
<name>A0A9D2SNU2_9FIRM</name>
<keyword evidence="5 6" id="KW-0472">Membrane</keyword>
<feature type="transmembrane region" description="Helical" evidence="6">
    <location>
        <begin position="235"/>
        <end position="254"/>
    </location>
</feature>
<gene>
    <name evidence="7" type="ORF">H9705_10050</name>
</gene>
<dbReference type="Proteomes" id="UP000823849">
    <property type="component" value="Unassembled WGS sequence"/>
</dbReference>
<feature type="transmembrane region" description="Helical" evidence="6">
    <location>
        <begin position="397"/>
        <end position="419"/>
    </location>
</feature>
<evidence type="ECO:0000256" key="1">
    <source>
        <dbReference type="ARBA" id="ARBA00004651"/>
    </source>
</evidence>
<reference evidence="7" key="2">
    <citation type="submission" date="2021-04" db="EMBL/GenBank/DDBJ databases">
        <authorList>
            <person name="Gilroy R."/>
        </authorList>
    </citation>
    <scope>NUCLEOTIDE SEQUENCE</scope>
    <source>
        <strain evidence="7">CHK185-5351</strain>
    </source>
</reference>
<feature type="transmembrane region" description="Helical" evidence="6">
    <location>
        <begin position="465"/>
        <end position="485"/>
    </location>
</feature>
<dbReference type="InterPro" id="IPR050833">
    <property type="entry name" value="Poly_Biosynth_Transport"/>
</dbReference>
<dbReference type="InterPro" id="IPR024923">
    <property type="entry name" value="PG_synth_SpoVB"/>
</dbReference>
<proteinExistence type="predicted"/>
<feature type="transmembrane region" description="Helical" evidence="6">
    <location>
        <begin position="491"/>
        <end position="511"/>
    </location>
</feature>
<evidence type="ECO:0000256" key="6">
    <source>
        <dbReference type="SAM" id="Phobius"/>
    </source>
</evidence>
<comment type="caution">
    <text evidence="7">The sequence shown here is derived from an EMBL/GenBank/DDBJ whole genome shotgun (WGS) entry which is preliminary data.</text>
</comment>
<feature type="transmembrane region" description="Helical" evidence="6">
    <location>
        <begin position="185"/>
        <end position="214"/>
    </location>
</feature>
<feature type="transmembrane region" description="Helical" evidence="6">
    <location>
        <begin position="49"/>
        <end position="69"/>
    </location>
</feature>
<dbReference type="PIRSF" id="PIRSF038958">
    <property type="entry name" value="PG_synth_SpoVB"/>
    <property type="match status" value="1"/>
</dbReference>
<dbReference type="PANTHER" id="PTHR30250:SF21">
    <property type="entry name" value="LIPID II FLIPPASE MURJ"/>
    <property type="match status" value="1"/>
</dbReference>
<sequence length="538" mass="58231">MKKSSLLKNTSILMVATIVSRVIGLLYRSPLGAAIGTEGLGYYGTASNVYVILLLISSYSIPMAVSKIVSERLALKQYENAQRVFHGALIYAAIVGGLAALAAFFGGKYLLAYNQQNALPALQVLAPTIFLSAILGVLRGYFQAHNTMVPTSISQILEQIANAIVSIAAGYLLISTFATDSTSRAIYGSVGGTMGTGAGVLVGLLFMIFVYSVNRKGIHKKIRKDRYHAQESYSSILKTLFFMVTPVIFTTFIYNANAYVDNYIYSSLMGWHGVDSGVINEAYGEFSNYYVTLINVPLALASASASAMMPEVSGEFATGNYREANSRILKTIRLTMFVSIPAAVGLGVLSFPITGVLFPGSTELSAWLLLGGAGSVVFSALSTITNSALQSIGQQKIALRNAAISLALNVAVVSAILFVSEKPGIFAVLIANIAFSVSMCFLNNLSIRKYLRFRNEFRNTYLKPLAAAAGMGVVTWIIYYGLYLLTRKPVICLIVAIAVAVPLYLILYVMITHTSEEEMRRFPMGSKIVKVLKILRIY</sequence>
<evidence type="ECO:0000256" key="4">
    <source>
        <dbReference type="ARBA" id="ARBA00022989"/>
    </source>
</evidence>
<dbReference type="Pfam" id="PF01943">
    <property type="entry name" value="Polysacc_synt"/>
    <property type="match status" value="1"/>
</dbReference>
<feature type="transmembrane region" description="Helical" evidence="6">
    <location>
        <begin position="159"/>
        <end position="179"/>
    </location>
</feature>
<evidence type="ECO:0000313" key="8">
    <source>
        <dbReference type="Proteomes" id="UP000823849"/>
    </source>
</evidence>
<keyword evidence="2" id="KW-1003">Cell membrane</keyword>
<feature type="transmembrane region" description="Helical" evidence="6">
    <location>
        <begin position="89"/>
        <end position="112"/>
    </location>
</feature>
<feature type="transmembrane region" description="Helical" evidence="6">
    <location>
        <begin position="331"/>
        <end position="358"/>
    </location>
</feature>
<evidence type="ECO:0000256" key="5">
    <source>
        <dbReference type="ARBA" id="ARBA00023136"/>
    </source>
</evidence>
<protein>
    <submittedName>
        <fullName evidence="7">Polysaccharide biosynthesis protein</fullName>
    </submittedName>
</protein>
<reference evidence="7" key="1">
    <citation type="journal article" date="2021" name="PeerJ">
        <title>Extensive microbial diversity within the chicken gut microbiome revealed by metagenomics and culture.</title>
        <authorList>
            <person name="Gilroy R."/>
            <person name="Ravi A."/>
            <person name="Getino M."/>
            <person name="Pursley I."/>
            <person name="Horton D.L."/>
            <person name="Alikhan N.F."/>
            <person name="Baker D."/>
            <person name="Gharbi K."/>
            <person name="Hall N."/>
            <person name="Watson M."/>
            <person name="Adriaenssens E.M."/>
            <person name="Foster-Nyarko E."/>
            <person name="Jarju S."/>
            <person name="Secka A."/>
            <person name="Antonio M."/>
            <person name="Oren A."/>
            <person name="Chaudhuri R.R."/>
            <person name="La Ragione R."/>
            <person name="Hildebrand F."/>
            <person name="Pallen M.J."/>
        </authorList>
    </citation>
    <scope>NUCLEOTIDE SEQUENCE</scope>
    <source>
        <strain evidence="7">CHK185-5351</strain>
    </source>
</reference>
<evidence type="ECO:0000256" key="2">
    <source>
        <dbReference type="ARBA" id="ARBA00022475"/>
    </source>
</evidence>
<dbReference type="AlphaFoldDB" id="A0A9D2SNU2"/>